<dbReference type="InterPro" id="IPR001096">
    <property type="entry name" value="Peptidase_C13"/>
</dbReference>
<proteinExistence type="predicted"/>
<dbReference type="InterPro" id="IPR029030">
    <property type="entry name" value="Caspase-like_dom_sf"/>
</dbReference>
<evidence type="ECO:0000256" key="2">
    <source>
        <dbReference type="SAM" id="Phobius"/>
    </source>
</evidence>
<keyword evidence="2" id="KW-1133">Transmembrane helix</keyword>
<feature type="transmembrane region" description="Helical" evidence="2">
    <location>
        <begin position="97"/>
        <end position="118"/>
    </location>
</feature>
<dbReference type="EMBL" id="BDQG01000001">
    <property type="protein sequence ID" value="GAW66793.1"/>
    <property type="molecule type" value="Genomic_DNA"/>
</dbReference>
<feature type="transmembrane region" description="Helical" evidence="2">
    <location>
        <begin position="195"/>
        <end position="212"/>
    </location>
</feature>
<feature type="transmembrane region" description="Helical" evidence="2">
    <location>
        <begin position="130"/>
        <end position="149"/>
    </location>
</feature>
<dbReference type="Gene3D" id="3.40.50.1460">
    <property type="match status" value="1"/>
</dbReference>
<keyword evidence="4" id="KW-1185">Reference proteome</keyword>
<gene>
    <name evidence="3" type="ORF">GPEL0_01r2311</name>
</gene>
<dbReference type="SUPFAM" id="SSF52129">
    <property type="entry name" value="Caspase-like"/>
    <property type="match status" value="1"/>
</dbReference>
<sequence length="518" mass="56842">MKLSEARSNRLWKRDVVLVFTVMESEEHLETGIEEGGGAEEKAREKAPGPCVAPPAARASGNKGRLRSLLRDLKGGVRLALFLHSDLERLDPAPARLVLLVLADLALNFVCSFVLVGTGGYFSSASIPGFFFHLPLLLLLGLAAGRLLCRPGTASAVAASLIAASIPIELSHAILEGVAQLPHFQRLQDYLTAPHYYRFYWWWGAAALLFLFRIDPARGMRRLRLPLLFALLVLPPLYSFQRGDLWASSAQESESGELRLTDEVLAAQAKLLDGELAALKPGRPGVSDLYFVGFAGDASQDVFLKELNYARRLFDRRFGTSGRSVLLANNPQSATSLPFASAGNLERTLVRVGEVMNRDEDLLFLYLSSHGSADHELAVNNPPLELKQLTPELLKRELALAGIKSKVIVVSACFSGGFVQPLQDDGTLVITAADATHESFGCGFGEDFTWFGEAFLEEALNNEFSFTAGFERARETIRKWEEERGETPSNPQIFVGKGIEPKLAHLEKVLKEGKIQKP</sequence>
<dbReference type="Pfam" id="PF01650">
    <property type="entry name" value="Peptidase_C13"/>
    <property type="match status" value="1"/>
</dbReference>
<accession>A0ABQ0MIE9</accession>
<organism evidence="3 4">
    <name type="scientific">Geoanaerobacter pelophilus</name>
    <dbReference type="NCBI Taxonomy" id="60036"/>
    <lineage>
        <taxon>Bacteria</taxon>
        <taxon>Pseudomonadati</taxon>
        <taxon>Thermodesulfobacteriota</taxon>
        <taxon>Desulfuromonadia</taxon>
        <taxon>Geobacterales</taxon>
        <taxon>Geobacteraceae</taxon>
        <taxon>Geoanaerobacter</taxon>
    </lineage>
</organism>
<reference evidence="4" key="1">
    <citation type="submission" date="2017-05" db="EMBL/GenBank/DDBJ databases">
        <title>Draft genome sequence of Geobacter pelophilus, a iron(III)-reducing bacteria.</title>
        <authorList>
            <person name="Aoyagi T."/>
            <person name="Koike H."/>
            <person name="Morita T."/>
            <person name="Sato Y."/>
            <person name="Habe H."/>
            <person name="Hori T."/>
        </authorList>
    </citation>
    <scope>NUCLEOTIDE SEQUENCE [LARGE SCALE GENOMIC DNA]</scope>
    <source>
        <strain evidence="4">Drf2</strain>
    </source>
</reference>
<comment type="caution">
    <text evidence="3">The sequence shown here is derived from an EMBL/GenBank/DDBJ whole genome shotgun (WGS) entry which is preliminary data.</text>
</comment>
<protein>
    <submittedName>
        <fullName evidence="3">Peptidase</fullName>
    </submittedName>
</protein>
<name>A0ABQ0MIE9_9BACT</name>
<keyword evidence="2" id="KW-0472">Membrane</keyword>
<dbReference type="Proteomes" id="UP000194153">
    <property type="component" value="Unassembled WGS sequence"/>
</dbReference>
<feature type="region of interest" description="Disordered" evidence="1">
    <location>
        <begin position="31"/>
        <end position="60"/>
    </location>
</feature>
<evidence type="ECO:0000256" key="1">
    <source>
        <dbReference type="SAM" id="MobiDB-lite"/>
    </source>
</evidence>
<keyword evidence="2" id="KW-0812">Transmembrane</keyword>
<evidence type="ECO:0000313" key="3">
    <source>
        <dbReference type="EMBL" id="GAW66793.1"/>
    </source>
</evidence>
<evidence type="ECO:0000313" key="4">
    <source>
        <dbReference type="Proteomes" id="UP000194153"/>
    </source>
</evidence>